<keyword evidence="2" id="KW-1133">Transmembrane helix</keyword>
<dbReference type="AlphaFoldDB" id="A0A1F6ATY6"/>
<proteinExistence type="predicted"/>
<evidence type="ECO:0000256" key="2">
    <source>
        <dbReference type="SAM" id="Phobius"/>
    </source>
</evidence>
<sequence length="412" mass="46514">MEEQTPLPDQPQPIPAVPTEPPNQPIRKQSFWILLGIILTLLVVVMFSPIPTYLPEPLTCKPGQTCLAGWHLNPSLFQSLVGSYYAGRVQIAPTAPLTPTSSPDPTANWKTYLNNTYMFSLKYPNDWGGGSVDDTRGGLIATFSKDGIVIGINRFLGSSLPTGYTNVLDWFDDLKSKKQKAIEPNDGYYYGPGSGNFYKWYMYYKLDNIKEFAVNQYSAIITSNINTGVSYIVIPHSLYIYQITLQPIGANDNSVIQQILSTFQFTNQNQTTDISTWNTYKDSKLHIEFKYPDYLVYKDLRNGVISFSDNQNKTKFNFSGFSALSTAGYQDHLQQRKNNGPILDQKTFTDSQNRVWQTDMALGEVYNFTGTLNQQGTYYIVSLQSGFDEEADNGNSFRNFANQILSSFKFTN</sequence>
<gene>
    <name evidence="3" type="ORF">A3A64_03130</name>
</gene>
<dbReference type="Proteomes" id="UP000178305">
    <property type="component" value="Unassembled WGS sequence"/>
</dbReference>
<organism evidence="3 4">
    <name type="scientific">Candidatus Gottesmanbacteria bacterium RIFCSPLOWO2_01_FULL_48_11</name>
    <dbReference type="NCBI Taxonomy" id="1798395"/>
    <lineage>
        <taxon>Bacteria</taxon>
        <taxon>Candidatus Gottesmaniibacteriota</taxon>
    </lineage>
</organism>
<reference evidence="3 4" key="1">
    <citation type="journal article" date="2016" name="Nat. Commun.">
        <title>Thousands of microbial genomes shed light on interconnected biogeochemical processes in an aquifer system.</title>
        <authorList>
            <person name="Anantharaman K."/>
            <person name="Brown C.T."/>
            <person name="Hug L.A."/>
            <person name="Sharon I."/>
            <person name="Castelle C.J."/>
            <person name="Probst A.J."/>
            <person name="Thomas B.C."/>
            <person name="Singh A."/>
            <person name="Wilkins M.J."/>
            <person name="Karaoz U."/>
            <person name="Brodie E.L."/>
            <person name="Williams K.H."/>
            <person name="Hubbard S.S."/>
            <person name="Banfield J.F."/>
        </authorList>
    </citation>
    <scope>NUCLEOTIDE SEQUENCE [LARGE SCALE GENOMIC DNA]</scope>
</reference>
<comment type="caution">
    <text evidence="3">The sequence shown here is derived from an EMBL/GenBank/DDBJ whole genome shotgun (WGS) entry which is preliminary data.</text>
</comment>
<feature type="region of interest" description="Disordered" evidence="1">
    <location>
        <begin position="1"/>
        <end position="22"/>
    </location>
</feature>
<feature type="compositionally biased region" description="Pro residues" evidence="1">
    <location>
        <begin position="8"/>
        <end position="22"/>
    </location>
</feature>
<protein>
    <submittedName>
        <fullName evidence="3">Uncharacterized protein</fullName>
    </submittedName>
</protein>
<keyword evidence="2" id="KW-0812">Transmembrane</keyword>
<evidence type="ECO:0000313" key="3">
    <source>
        <dbReference type="EMBL" id="OGG28139.1"/>
    </source>
</evidence>
<evidence type="ECO:0000256" key="1">
    <source>
        <dbReference type="SAM" id="MobiDB-lite"/>
    </source>
</evidence>
<accession>A0A1F6ATY6</accession>
<name>A0A1F6ATY6_9BACT</name>
<keyword evidence="2" id="KW-0472">Membrane</keyword>
<dbReference type="EMBL" id="MFJY01000022">
    <property type="protein sequence ID" value="OGG28139.1"/>
    <property type="molecule type" value="Genomic_DNA"/>
</dbReference>
<evidence type="ECO:0000313" key="4">
    <source>
        <dbReference type="Proteomes" id="UP000178305"/>
    </source>
</evidence>
<feature type="transmembrane region" description="Helical" evidence="2">
    <location>
        <begin position="31"/>
        <end position="54"/>
    </location>
</feature>